<dbReference type="PANTHER" id="PTHR48081">
    <property type="entry name" value="AB HYDROLASE SUPERFAMILY PROTEIN C4A8.06C"/>
    <property type="match status" value="1"/>
</dbReference>
<evidence type="ECO:0000313" key="4">
    <source>
        <dbReference type="EMBL" id="KAH8697422.1"/>
    </source>
</evidence>
<dbReference type="PANTHER" id="PTHR48081:SF7">
    <property type="entry name" value="ALPHA_BETA HYDROLASE FOLD-3 DOMAIN-CONTAINING PROTEIN"/>
    <property type="match status" value="1"/>
</dbReference>
<dbReference type="Gene3D" id="3.40.50.1820">
    <property type="entry name" value="alpha/beta hydrolase"/>
    <property type="match status" value="1"/>
</dbReference>
<proteinExistence type="predicted"/>
<dbReference type="GeneID" id="70248543"/>
<evidence type="ECO:0000259" key="3">
    <source>
        <dbReference type="Pfam" id="PF07859"/>
    </source>
</evidence>
<feature type="signal peptide" evidence="2">
    <location>
        <begin position="1"/>
        <end position="21"/>
    </location>
</feature>
<evidence type="ECO:0000256" key="1">
    <source>
        <dbReference type="ARBA" id="ARBA00022801"/>
    </source>
</evidence>
<dbReference type="RefSeq" id="XP_046072123.1">
    <property type="nucleotide sequence ID" value="XM_046218256.1"/>
</dbReference>
<dbReference type="SUPFAM" id="SSF53474">
    <property type="entry name" value="alpha/beta-Hydrolases"/>
    <property type="match status" value="1"/>
</dbReference>
<sequence>MLGSPMIYLVYWVLVVGLSQASTLRDDAVKGPIWVSKFTTPTPNEDTSCSLLLDLIDELNIKHVRYDRPQSQRLRFEWVGFRGQVTRDTPEPSLSETEKFQKLNAETKSPLTILYIYGGTFVLNTPSSYRRTTGFLAQSTGSKVLMVHQRLAPQNPFPSALLDVFQAYLTLLSPPPGSPHDRIPPSSIVVAADSSGSCLALGLLQILLRLKRKNASINFHGQSILPTVPAGMTLVSPVSELTNSVPSYQRNAKWDMFPDMENKPYLEQTFPTCAIWPTRPPRADLYCEGAMLAHPLASPAASNDWCGSCPIWLASGQEQTVDAYRLIAQTAHAQGVSVTIQEYEGMPHTFYFFYRQAPQTKKIMGDWVKTILLFSQGAKPPSSASFIRAKGLVSEPMDLEKLVPMTVPEVQEMMYKKTLLFKVPRHHREAHSSL</sequence>
<reference evidence="4" key="1">
    <citation type="submission" date="2021-12" db="EMBL/GenBank/DDBJ databases">
        <title>Convergent genome expansion in fungi linked to evolution of root-endophyte symbiosis.</title>
        <authorList>
            <consortium name="DOE Joint Genome Institute"/>
            <person name="Ke Y.-H."/>
            <person name="Bonito G."/>
            <person name="Liao H.-L."/>
            <person name="Looney B."/>
            <person name="Rojas-Flechas A."/>
            <person name="Nash J."/>
            <person name="Hameed K."/>
            <person name="Schadt C."/>
            <person name="Martin F."/>
            <person name="Crous P.W."/>
            <person name="Miettinen O."/>
            <person name="Magnuson J.K."/>
            <person name="Labbe J."/>
            <person name="Jacobson D."/>
            <person name="Doktycz M.J."/>
            <person name="Veneault-Fourrey C."/>
            <person name="Kuo A."/>
            <person name="Mondo S."/>
            <person name="Calhoun S."/>
            <person name="Riley R."/>
            <person name="Ohm R."/>
            <person name="LaButti K."/>
            <person name="Andreopoulos B."/>
            <person name="Pangilinan J."/>
            <person name="Nolan M."/>
            <person name="Tritt A."/>
            <person name="Clum A."/>
            <person name="Lipzen A."/>
            <person name="Daum C."/>
            <person name="Barry K."/>
            <person name="Grigoriev I.V."/>
            <person name="Vilgalys R."/>
        </authorList>
    </citation>
    <scope>NUCLEOTIDE SEQUENCE</scope>
    <source>
        <strain evidence="4">PMI_201</strain>
    </source>
</reference>
<name>A0AAD4KSK3_9EURO</name>
<dbReference type="Pfam" id="PF07859">
    <property type="entry name" value="Abhydrolase_3"/>
    <property type="match status" value="1"/>
</dbReference>
<gene>
    <name evidence="4" type="ORF">BGW36DRAFT_397143</name>
</gene>
<accession>A0AAD4KSK3</accession>
<dbReference type="AlphaFoldDB" id="A0AAD4KSK3"/>
<protein>
    <submittedName>
        <fullName evidence="4">Alpha/beta hydrolase fold-domain-containing protein</fullName>
    </submittedName>
</protein>
<keyword evidence="5" id="KW-1185">Reference proteome</keyword>
<evidence type="ECO:0000313" key="5">
    <source>
        <dbReference type="Proteomes" id="UP001201262"/>
    </source>
</evidence>
<dbReference type="Proteomes" id="UP001201262">
    <property type="component" value="Unassembled WGS sequence"/>
</dbReference>
<dbReference type="InterPro" id="IPR013094">
    <property type="entry name" value="AB_hydrolase_3"/>
</dbReference>
<dbReference type="InterPro" id="IPR029058">
    <property type="entry name" value="AB_hydrolase_fold"/>
</dbReference>
<dbReference type="GO" id="GO:0016787">
    <property type="term" value="F:hydrolase activity"/>
    <property type="evidence" value="ECO:0007669"/>
    <property type="project" value="UniProtKB-KW"/>
</dbReference>
<feature type="chain" id="PRO_5042240324" evidence="2">
    <location>
        <begin position="22"/>
        <end position="434"/>
    </location>
</feature>
<comment type="caution">
    <text evidence="4">The sequence shown here is derived from an EMBL/GenBank/DDBJ whole genome shotgun (WGS) entry which is preliminary data.</text>
</comment>
<evidence type="ECO:0000256" key="2">
    <source>
        <dbReference type="SAM" id="SignalP"/>
    </source>
</evidence>
<keyword evidence="2" id="KW-0732">Signal</keyword>
<feature type="domain" description="Alpha/beta hydrolase fold-3" evidence="3">
    <location>
        <begin position="113"/>
        <end position="351"/>
    </location>
</feature>
<keyword evidence="1 4" id="KW-0378">Hydrolase</keyword>
<dbReference type="EMBL" id="JAJTJA010000006">
    <property type="protein sequence ID" value="KAH8697422.1"/>
    <property type="molecule type" value="Genomic_DNA"/>
</dbReference>
<dbReference type="InterPro" id="IPR050300">
    <property type="entry name" value="GDXG_lipolytic_enzyme"/>
</dbReference>
<organism evidence="4 5">
    <name type="scientific">Talaromyces proteolyticus</name>
    <dbReference type="NCBI Taxonomy" id="1131652"/>
    <lineage>
        <taxon>Eukaryota</taxon>
        <taxon>Fungi</taxon>
        <taxon>Dikarya</taxon>
        <taxon>Ascomycota</taxon>
        <taxon>Pezizomycotina</taxon>
        <taxon>Eurotiomycetes</taxon>
        <taxon>Eurotiomycetidae</taxon>
        <taxon>Eurotiales</taxon>
        <taxon>Trichocomaceae</taxon>
        <taxon>Talaromyces</taxon>
        <taxon>Talaromyces sect. Bacilispori</taxon>
    </lineage>
</organism>